<keyword evidence="6 13" id="KW-0812">Transmembrane</keyword>
<evidence type="ECO:0000256" key="1">
    <source>
        <dbReference type="ARBA" id="ARBA00001970"/>
    </source>
</evidence>
<dbReference type="Pfam" id="PF01292">
    <property type="entry name" value="Ni_hydr_CYTB"/>
    <property type="match status" value="1"/>
</dbReference>
<keyword evidence="4" id="KW-1003">Cell membrane</keyword>
<keyword evidence="11 13" id="KW-0472">Membrane</keyword>
<dbReference type="SUPFAM" id="SSF81342">
    <property type="entry name" value="Transmembrane di-heme cytochromes"/>
    <property type="match status" value="1"/>
</dbReference>
<reference evidence="16" key="1">
    <citation type="journal article" date="2019" name="Int. J. Syst. Evol. Microbiol.">
        <title>The Global Catalogue of Microorganisms (GCM) 10K type strain sequencing project: providing services to taxonomists for standard genome sequencing and annotation.</title>
        <authorList>
            <consortium name="The Broad Institute Genomics Platform"/>
            <consortium name="The Broad Institute Genome Sequencing Center for Infectious Disease"/>
            <person name="Wu L."/>
            <person name="Ma J."/>
        </authorList>
    </citation>
    <scope>NUCLEOTIDE SEQUENCE [LARGE SCALE GENOMIC DNA]</scope>
    <source>
        <strain evidence="16">JCM 17728</strain>
    </source>
</reference>
<dbReference type="InterPro" id="IPR011577">
    <property type="entry name" value="Cyt_b561_bac/Ni-Hgenase"/>
</dbReference>
<keyword evidence="10" id="KW-0408">Iron</keyword>
<comment type="similarity">
    <text evidence="12">Belongs to the cytochrome b561 family.</text>
</comment>
<feature type="transmembrane region" description="Helical" evidence="13">
    <location>
        <begin position="86"/>
        <end position="104"/>
    </location>
</feature>
<evidence type="ECO:0000256" key="12">
    <source>
        <dbReference type="ARBA" id="ARBA00037975"/>
    </source>
</evidence>
<keyword evidence="16" id="KW-1185">Reference proteome</keyword>
<sequence>MALKDTKARYGQVSRLLHWGIALLIIWQFLSAAAHFFFDETAIEAFFWPTHKPVGVLILLLMSVRVVWALVNMANRPSAVSLISRLGHFTLYAFLLAIPTVALLRQYGSGRSFEPFGIPLFSGFEGEKIQWMIDLGSLLHSTLGWILLAFIIGHIGMVFWHKYSTKGENVLPRMWGRDDK</sequence>
<gene>
    <name evidence="15" type="ORF">GCM10023151_12000</name>
</gene>
<dbReference type="EMBL" id="BAABFV010000001">
    <property type="protein sequence ID" value="GAA4360249.1"/>
    <property type="molecule type" value="Genomic_DNA"/>
</dbReference>
<dbReference type="PANTHER" id="PTHR30529:SF1">
    <property type="entry name" value="CYTOCHROME B561 HOMOLOG 2"/>
    <property type="match status" value="1"/>
</dbReference>
<dbReference type="InterPro" id="IPR016174">
    <property type="entry name" value="Di-haem_cyt_TM"/>
</dbReference>
<comment type="subcellular location">
    <subcellularLocation>
        <location evidence="2">Cell membrane</location>
        <topology evidence="2">Multi-pass membrane protein</topology>
    </subcellularLocation>
</comment>
<keyword evidence="8" id="KW-0249">Electron transport</keyword>
<evidence type="ECO:0000256" key="5">
    <source>
        <dbReference type="ARBA" id="ARBA00022617"/>
    </source>
</evidence>
<evidence type="ECO:0000256" key="13">
    <source>
        <dbReference type="SAM" id="Phobius"/>
    </source>
</evidence>
<comment type="caution">
    <text evidence="15">The sequence shown here is derived from an EMBL/GenBank/DDBJ whole genome shotgun (WGS) entry which is preliminary data.</text>
</comment>
<evidence type="ECO:0000256" key="7">
    <source>
        <dbReference type="ARBA" id="ARBA00022723"/>
    </source>
</evidence>
<evidence type="ECO:0000259" key="14">
    <source>
        <dbReference type="Pfam" id="PF01292"/>
    </source>
</evidence>
<evidence type="ECO:0000313" key="16">
    <source>
        <dbReference type="Proteomes" id="UP001501011"/>
    </source>
</evidence>
<keyword evidence="9 13" id="KW-1133">Transmembrane helix</keyword>
<keyword evidence="7" id="KW-0479">Metal-binding</keyword>
<dbReference type="Proteomes" id="UP001501011">
    <property type="component" value="Unassembled WGS sequence"/>
</dbReference>
<feature type="transmembrane region" description="Helical" evidence="13">
    <location>
        <begin position="54"/>
        <end position="74"/>
    </location>
</feature>
<evidence type="ECO:0000256" key="3">
    <source>
        <dbReference type="ARBA" id="ARBA00022448"/>
    </source>
</evidence>
<evidence type="ECO:0000256" key="11">
    <source>
        <dbReference type="ARBA" id="ARBA00023136"/>
    </source>
</evidence>
<evidence type="ECO:0000256" key="6">
    <source>
        <dbReference type="ARBA" id="ARBA00022692"/>
    </source>
</evidence>
<evidence type="ECO:0000256" key="4">
    <source>
        <dbReference type="ARBA" id="ARBA00022475"/>
    </source>
</evidence>
<name>A0ABP8IJG1_9GAMM</name>
<organism evidence="15 16">
    <name type="scientific">Kangiella marina</name>
    <dbReference type="NCBI Taxonomy" id="1079178"/>
    <lineage>
        <taxon>Bacteria</taxon>
        <taxon>Pseudomonadati</taxon>
        <taxon>Pseudomonadota</taxon>
        <taxon>Gammaproteobacteria</taxon>
        <taxon>Kangiellales</taxon>
        <taxon>Kangiellaceae</taxon>
        <taxon>Kangiella</taxon>
    </lineage>
</organism>
<accession>A0ABP8IJG1</accession>
<proteinExistence type="inferred from homology"/>
<feature type="transmembrane region" description="Helical" evidence="13">
    <location>
        <begin position="142"/>
        <end position="160"/>
    </location>
</feature>
<feature type="transmembrane region" description="Helical" evidence="13">
    <location>
        <begin position="16"/>
        <end position="38"/>
    </location>
</feature>
<protein>
    <submittedName>
        <fullName evidence="15">Cytochrome b</fullName>
    </submittedName>
</protein>
<evidence type="ECO:0000256" key="8">
    <source>
        <dbReference type="ARBA" id="ARBA00022982"/>
    </source>
</evidence>
<dbReference type="PANTHER" id="PTHR30529">
    <property type="entry name" value="CYTOCHROME B561"/>
    <property type="match status" value="1"/>
</dbReference>
<evidence type="ECO:0000256" key="2">
    <source>
        <dbReference type="ARBA" id="ARBA00004651"/>
    </source>
</evidence>
<evidence type="ECO:0000256" key="10">
    <source>
        <dbReference type="ARBA" id="ARBA00023004"/>
    </source>
</evidence>
<keyword evidence="3" id="KW-0813">Transport</keyword>
<evidence type="ECO:0000313" key="15">
    <source>
        <dbReference type="EMBL" id="GAA4360249.1"/>
    </source>
</evidence>
<dbReference type="InterPro" id="IPR052168">
    <property type="entry name" value="Cytochrome_b561_oxidase"/>
</dbReference>
<comment type="cofactor">
    <cofactor evidence="1">
        <name>heme b</name>
        <dbReference type="ChEBI" id="CHEBI:60344"/>
    </cofactor>
</comment>
<keyword evidence="5" id="KW-0349">Heme</keyword>
<evidence type="ECO:0000256" key="9">
    <source>
        <dbReference type="ARBA" id="ARBA00022989"/>
    </source>
</evidence>
<feature type="domain" description="Cytochrome b561 bacterial/Ni-hydrogenase" evidence="14">
    <location>
        <begin position="9"/>
        <end position="176"/>
    </location>
</feature>